<protein>
    <submittedName>
        <fullName evidence="2">Uncharacterized protein</fullName>
    </submittedName>
</protein>
<dbReference type="VEuPathDB" id="FungiDB:P170DRAFT_61809"/>
<comment type="caution">
    <text evidence="2">The sequence shown here is derived from an EMBL/GenBank/DDBJ whole genome shotgun (WGS) entry which is preliminary data.</text>
</comment>
<gene>
    <name evidence="2" type="ORF">P170DRAFT_61809</name>
</gene>
<keyword evidence="1" id="KW-0472">Membrane</keyword>
<keyword evidence="1" id="KW-0812">Transmembrane</keyword>
<organism evidence="2 3">
    <name type="scientific">Aspergillus steynii IBT 23096</name>
    <dbReference type="NCBI Taxonomy" id="1392250"/>
    <lineage>
        <taxon>Eukaryota</taxon>
        <taxon>Fungi</taxon>
        <taxon>Dikarya</taxon>
        <taxon>Ascomycota</taxon>
        <taxon>Pezizomycotina</taxon>
        <taxon>Eurotiomycetes</taxon>
        <taxon>Eurotiomycetidae</taxon>
        <taxon>Eurotiales</taxon>
        <taxon>Aspergillaceae</taxon>
        <taxon>Aspergillus</taxon>
        <taxon>Aspergillus subgen. Circumdati</taxon>
    </lineage>
</organism>
<dbReference type="EMBL" id="MSFO01000010">
    <property type="protein sequence ID" value="PLB43774.1"/>
    <property type="molecule type" value="Genomic_DNA"/>
</dbReference>
<proteinExistence type="predicted"/>
<keyword evidence="1" id="KW-1133">Transmembrane helix</keyword>
<sequence>MSFLTIVLLISLACLVIFFLFCFSFLFSFAITAGLLVFLQDRSGEPVILGCLNIIYSYSVVLCGNRKVSGRTELMYH</sequence>
<dbReference type="AlphaFoldDB" id="A0A2I2FT33"/>
<keyword evidence="3" id="KW-1185">Reference proteome</keyword>
<dbReference type="RefSeq" id="XP_024699076.1">
    <property type="nucleotide sequence ID" value="XM_024855305.1"/>
</dbReference>
<dbReference type="Proteomes" id="UP000234275">
    <property type="component" value="Unassembled WGS sequence"/>
</dbReference>
<reference evidence="2 3" key="1">
    <citation type="submission" date="2016-12" db="EMBL/GenBank/DDBJ databases">
        <title>The genomes of Aspergillus section Nigri reveals drivers in fungal speciation.</title>
        <authorList>
            <consortium name="DOE Joint Genome Institute"/>
            <person name="Vesth T.C."/>
            <person name="Nybo J."/>
            <person name="Theobald S."/>
            <person name="Brandl J."/>
            <person name="Frisvad J.C."/>
            <person name="Nielsen K.F."/>
            <person name="Lyhne E.K."/>
            <person name="Kogle M.E."/>
            <person name="Kuo A."/>
            <person name="Riley R."/>
            <person name="Clum A."/>
            <person name="Nolan M."/>
            <person name="Lipzen A."/>
            <person name="Salamov A."/>
            <person name="Henrissat B."/>
            <person name="Wiebenga A."/>
            <person name="De Vries R.P."/>
            <person name="Grigoriev I.V."/>
            <person name="Mortensen U.H."/>
            <person name="Andersen M.R."/>
            <person name="Baker S.E."/>
        </authorList>
    </citation>
    <scope>NUCLEOTIDE SEQUENCE [LARGE SCALE GENOMIC DNA]</scope>
    <source>
        <strain evidence="2 3">IBT 23096</strain>
    </source>
</reference>
<evidence type="ECO:0000313" key="3">
    <source>
        <dbReference type="Proteomes" id="UP000234275"/>
    </source>
</evidence>
<feature type="transmembrane region" description="Helical" evidence="1">
    <location>
        <begin position="6"/>
        <end position="39"/>
    </location>
</feature>
<accession>A0A2I2FT33</accession>
<evidence type="ECO:0000256" key="1">
    <source>
        <dbReference type="SAM" id="Phobius"/>
    </source>
</evidence>
<name>A0A2I2FT33_9EURO</name>
<evidence type="ECO:0000313" key="2">
    <source>
        <dbReference type="EMBL" id="PLB43774.1"/>
    </source>
</evidence>
<dbReference type="GeneID" id="36563011"/>